<feature type="transmembrane region" description="Helical" evidence="1">
    <location>
        <begin position="168"/>
        <end position="186"/>
    </location>
</feature>
<feature type="transmembrane region" description="Helical" evidence="1">
    <location>
        <begin position="61"/>
        <end position="81"/>
    </location>
</feature>
<protein>
    <recommendedName>
        <fullName evidence="3">Glycosyltransferase RgtA/B/C/D-like domain-containing protein</fullName>
    </recommendedName>
</protein>
<organism evidence="2">
    <name type="scientific">marine sediment metagenome</name>
    <dbReference type="NCBI Taxonomy" id="412755"/>
    <lineage>
        <taxon>unclassified sequences</taxon>
        <taxon>metagenomes</taxon>
        <taxon>ecological metagenomes</taxon>
    </lineage>
</organism>
<feature type="non-terminal residue" evidence="2">
    <location>
        <position position="380"/>
    </location>
</feature>
<feature type="transmembrane region" description="Helical" evidence="1">
    <location>
        <begin position="192"/>
        <end position="209"/>
    </location>
</feature>
<evidence type="ECO:0008006" key="3">
    <source>
        <dbReference type="Google" id="ProtNLM"/>
    </source>
</evidence>
<keyword evidence="1" id="KW-1133">Transmembrane helix</keyword>
<dbReference type="AlphaFoldDB" id="X1JUJ8"/>
<dbReference type="EMBL" id="BARV01002998">
    <property type="protein sequence ID" value="GAH98426.1"/>
    <property type="molecule type" value="Genomic_DNA"/>
</dbReference>
<accession>X1JUJ8</accession>
<proteinExistence type="predicted"/>
<reference evidence="2" key="1">
    <citation type="journal article" date="2014" name="Front. Microbiol.">
        <title>High frequency of phylogenetically diverse reductive dehalogenase-homologous genes in deep subseafloor sedimentary metagenomes.</title>
        <authorList>
            <person name="Kawai M."/>
            <person name="Futagami T."/>
            <person name="Toyoda A."/>
            <person name="Takaki Y."/>
            <person name="Nishi S."/>
            <person name="Hori S."/>
            <person name="Arai W."/>
            <person name="Tsubouchi T."/>
            <person name="Morono Y."/>
            <person name="Uchiyama I."/>
            <person name="Ito T."/>
            <person name="Fujiyama A."/>
            <person name="Inagaki F."/>
            <person name="Takami H."/>
        </authorList>
    </citation>
    <scope>NUCLEOTIDE SEQUENCE</scope>
    <source>
        <strain evidence="2">Expedition CK06-06</strain>
    </source>
</reference>
<name>X1JUJ8_9ZZZZ</name>
<sequence length="380" mass="43968">MVIFCVLYKNKHKNLIPLSILLVLLGQSNIYTFVISVVLFLMLIIEFMVDKEFVKKNVNKIVIIVVVFIFLAGILFTYWQLGSQMPLRSDDASLFSIFAKSSEEYVKAFNSISRGVISAYLSLPQFQLAFWGSNLIVNFLSQYNIVITFLFAAGLFIIPVFIIKRRFLFLYIFGSLCMLAIPLFLYSACFRHYGNLFLLFLACLWLSNINKKDRYLINSKVNVNKILQTIFLIIILIPSIIGSMVAFYGDYKYPFSMGKSTAEYIEDNFNVDDIVIVGYPGGRPQVISAYLDKDIYYPQSESFKQLVSIDYRIGIEYSNESLFEIANSFFNKGNPVLLVIVSRSFYELSPWIMQNYIFEKVELDDKFFIVPSDNYHLFLF</sequence>
<feature type="transmembrane region" description="Helical" evidence="1">
    <location>
        <begin position="143"/>
        <end position="163"/>
    </location>
</feature>
<keyword evidence="1" id="KW-0812">Transmembrane</keyword>
<comment type="caution">
    <text evidence="2">The sequence shown here is derived from an EMBL/GenBank/DDBJ whole genome shotgun (WGS) entry which is preliminary data.</text>
</comment>
<evidence type="ECO:0000256" key="1">
    <source>
        <dbReference type="SAM" id="Phobius"/>
    </source>
</evidence>
<feature type="transmembrane region" description="Helical" evidence="1">
    <location>
        <begin position="230"/>
        <end position="249"/>
    </location>
</feature>
<feature type="transmembrane region" description="Helical" evidence="1">
    <location>
        <begin position="30"/>
        <end position="49"/>
    </location>
</feature>
<evidence type="ECO:0000313" key="2">
    <source>
        <dbReference type="EMBL" id="GAH98426.1"/>
    </source>
</evidence>
<gene>
    <name evidence="2" type="ORF">S06H3_07401</name>
</gene>
<keyword evidence="1" id="KW-0472">Membrane</keyword>